<comment type="caution">
    <text evidence="2">The sequence shown here is derived from an EMBL/GenBank/DDBJ whole genome shotgun (WGS) entry which is preliminary data.</text>
</comment>
<protein>
    <recommendedName>
        <fullName evidence="1">Myb/SANT-like DNA-binding domain-containing protein</fullName>
    </recommendedName>
</protein>
<accession>A0A2I1HJQ5</accession>
<organism evidence="2 3">
    <name type="scientific">Rhizophagus irregularis</name>
    <dbReference type="NCBI Taxonomy" id="588596"/>
    <lineage>
        <taxon>Eukaryota</taxon>
        <taxon>Fungi</taxon>
        <taxon>Fungi incertae sedis</taxon>
        <taxon>Mucoromycota</taxon>
        <taxon>Glomeromycotina</taxon>
        <taxon>Glomeromycetes</taxon>
        <taxon>Glomerales</taxon>
        <taxon>Glomeraceae</taxon>
        <taxon>Rhizophagus</taxon>
    </lineage>
</organism>
<gene>
    <name evidence="2" type="ORF">RhiirA4_481566</name>
</gene>
<dbReference type="EMBL" id="LLXI01003357">
    <property type="protein sequence ID" value="PKY59096.1"/>
    <property type="molecule type" value="Genomic_DNA"/>
</dbReference>
<evidence type="ECO:0000259" key="1">
    <source>
        <dbReference type="Pfam" id="PF13837"/>
    </source>
</evidence>
<dbReference type="Proteomes" id="UP000234323">
    <property type="component" value="Unassembled WGS sequence"/>
</dbReference>
<keyword evidence="3" id="KW-1185">Reference proteome</keyword>
<dbReference type="AlphaFoldDB" id="A0A2I1HJQ5"/>
<dbReference type="Pfam" id="PF13837">
    <property type="entry name" value="Myb_DNA-bind_4"/>
    <property type="match status" value="1"/>
</dbReference>
<name>A0A2I1HJQ5_9GLOM</name>
<dbReference type="InterPro" id="IPR044822">
    <property type="entry name" value="Myb_DNA-bind_4"/>
</dbReference>
<proteinExistence type="predicted"/>
<reference evidence="2 3" key="1">
    <citation type="submission" date="2015-10" db="EMBL/GenBank/DDBJ databases">
        <title>Genome analyses suggest a sexual origin of heterokaryosis in a supposedly ancient asexual fungus.</title>
        <authorList>
            <person name="Ropars J."/>
            <person name="Sedzielewska K."/>
            <person name="Noel J."/>
            <person name="Charron P."/>
            <person name="Farinelli L."/>
            <person name="Marton T."/>
            <person name="Kruger M."/>
            <person name="Pelin A."/>
            <person name="Brachmann A."/>
            <person name="Corradi N."/>
        </authorList>
    </citation>
    <scope>NUCLEOTIDE SEQUENCE [LARGE SCALE GENOMIC DNA]</scope>
    <source>
        <strain evidence="2 3">A4</strain>
    </source>
</reference>
<evidence type="ECO:0000313" key="3">
    <source>
        <dbReference type="Proteomes" id="UP000234323"/>
    </source>
</evidence>
<feature type="domain" description="Myb/SANT-like DNA-binding" evidence="1">
    <location>
        <begin position="38"/>
        <end position="117"/>
    </location>
</feature>
<dbReference type="OrthoDB" id="5600249at2759"/>
<sequence length="177" mass="21021">MDNLFTEHLQYNELLGLSNNIENEQHWSDSAETKTIQHWSDSEIKTLLSYLSDNFDCYRTNKTKFYAKAAIKIGNNRIGVQIRSKLQALIARFEEENREKTGKGRSEWPYFDDMNEIFGNRENVYSDYFVSNIDIDKPVINTGNNKYKRENFPKLINVIYQYLVHFMKQKKRAIEVE</sequence>
<evidence type="ECO:0000313" key="2">
    <source>
        <dbReference type="EMBL" id="PKY59096.1"/>
    </source>
</evidence>